<sequence length="388" mass="42397">MHLSEILMHLGENREDYFNAVTPPVVQSSNFAFPTLDAFRHALASEADRPVYTRGDNPTVHILREKLAALEKTEDALVFGSGMAAISAAVLANVHAGAHVACVNAPYSWARSLMGTYLPRFGVSCTFVDGQDLAAVEGAIREETTLLYLESPNSLTFELQDLAACAALAKRRGIVTCIDNSYASPVFQNPAALGIDLVVHSGTKYLNGHSDVVFGAVCSTREQISKIFKGEYMTLGGVLSPHDAALALRGLRTLELRMERSHRTACDIAARLEAHPAVASVNYPWLPSFGQHELARRQMSGAGGLLSFYLKTTDFAEAEAFFDRLEHFLLAVSWGGHESLVLPSAAFYKVPGREDPPVPWALVRLYLGLEDTEWLWADLKQALDAVQH</sequence>
<dbReference type="PANTHER" id="PTHR11808">
    <property type="entry name" value="TRANS-SULFURATION ENZYME FAMILY MEMBER"/>
    <property type="match status" value="1"/>
</dbReference>
<dbReference type="InterPro" id="IPR015422">
    <property type="entry name" value="PyrdxlP-dep_Trfase_small"/>
</dbReference>
<accession>A0A5C6RM60</accession>
<evidence type="ECO:0000256" key="2">
    <source>
        <dbReference type="ARBA" id="ARBA00022898"/>
    </source>
</evidence>
<feature type="modified residue" description="N6-(pyridoxal phosphate)lysine" evidence="3">
    <location>
        <position position="204"/>
    </location>
</feature>
<dbReference type="Gene3D" id="3.90.1150.10">
    <property type="entry name" value="Aspartate Aminotransferase, domain 1"/>
    <property type="match status" value="1"/>
</dbReference>
<name>A0A5C6RM60_9BACT</name>
<evidence type="ECO:0000256" key="3">
    <source>
        <dbReference type="PIRSR" id="PIRSR001434-2"/>
    </source>
</evidence>
<keyword evidence="2 3" id="KW-0663">Pyridoxal phosphate</keyword>
<dbReference type="GO" id="GO:0016846">
    <property type="term" value="F:carbon-sulfur lyase activity"/>
    <property type="evidence" value="ECO:0007669"/>
    <property type="project" value="TreeGrafter"/>
</dbReference>
<dbReference type="InterPro" id="IPR015421">
    <property type="entry name" value="PyrdxlP-dep_Trfase_major"/>
</dbReference>
<dbReference type="GO" id="GO:0019346">
    <property type="term" value="P:transsulfuration"/>
    <property type="evidence" value="ECO:0007669"/>
    <property type="project" value="InterPro"/>
</dbReference>
<dbReference type="GO" id="GO:0005737">
    <property type="term" value="C:cytoplasm"/>
    <property type="evidence" value="ECO:0007669"/>
    <property type="project" value="TreeGrafter"/>
</dbReference>
<dbReference type="PANTHER" id="PTHR11808:SF80">
    <property type="entry name" value="CYSTATHIONINE GAMMA-LYASE"/>
    <property type="match status" value="1"/>
</dbReference>
<keyword evidence="5" id="KW-0808">Transferase</keyword>
<dbReference type="PIRSF" id="PIRSF001434">
    <property type="entry name" value="CGS"/>
    <property type="match status" value="1"/>
</dbReference>
<dbReference type="InterPro" id="IPR054542">
    <property type="entry name" value="Cys_met_metab_PP"/>
</dbReference>
<dbReference type="RefSeq" id="WP_147167926.1">
    <property type="nucleotide sequence ID" value="NZ_VOOR01000025.1"/>
</dbReference>
<dbReference type="FunFam" id="3.40.640.10:FF:000046">
    <property type="entry name" value="Cystathionine gamma-lyase"/>
    <property type="match status" value="1"/>
</dbReference>
<comment type="caution">
    <text evidence="5">The sequence shown here is derived from an EMBL/GenBank/DDBJ whole genome shotgun (WGS) entry which is preliminary data.</text>
</comment>
<comment type="similarity">
    <text evidence="4">Belongs to the trans-sulfuration enzymes family.</text>
</comment>
<dbReference type="InterPro" id="IPR015424">
    <property type="entry name" value="PyrdxlP-dep_Trfase"/>
</dbReference>
<reference evidence="5 6" key="1">
    <citation type="submission" date="2019-08" db="EMBL/GenBank/DDBJ databases">
        <title>Genome of Phaeodactylibacter luteus.</title>
        <authorList>
            <person name="Bowman J.P."/>
        </authorList>
    </citation>
    <scope>NUCLEOTIDE SEQUENCE [LARGE SCALE GENOMIC DNA]</scope>
    <source>
        <strain evidence="5 6">KCTC 42180</strain>
    </source>
</reference>
<dbReference type="GO" id="GO:0030170">
    <property type="term" value="F:pyridoxal phosphate binding"/>
    <property type="evidence" value="ECO:0007669"/>
    <property type="project" value="InterPro"/>
</dbReference>
<dbReference type="EMBL" id="VOOR01000025">
    <property type="protein sequence ID" value="TXB62710.1"/>
    <property type="molecule type" value="Genomic_DNA"/>
</dbReference>
<dbReference type="Proteomes" id="UP000321580">
    <property type="component" value="Unassembled WGS sequence"/>
</dbReference>
<dbReference type="AlphaFoldDB" id="A0A5C6RM60"/>
<dbReference type="SUPFAM" id="SSF53383">
    <property type="entry name" value="PLP-dependent transferases"/>
    <property type="match status" value="1"/>
</dbReference>
<dbReference type="Pfam" id="PF01053">
    <property type="entry name" value="Cys_Met_Meta_PP"/>
    <property type="match status" value="1"/>
</dbReference>
<evidence type="ECO:0000256" key="4">
    <source>
        <dbReference type="RuleBase" id="RU362118"/>
    </source>
</evidence>
<proteinExistence type="inferred from homology"/>
<gene>
    <name evidence="5" type="ORF">FRY97_12745</name>
</gene>
<dbReference type="InterPro" id="IPR000277">
    <property type="entry name" value="Cys/Met-Metab_PyrdxlP-dep_enz"/>
</dbReference>
<dbReference type="OrthoDB" id="9773476at2"/>
<dbReference type="Gene3D" id="3.40.640.10">
    <property type="entry name" value="Type I PLP-dependent aspartate aminotransferase-like (Major domain)"/>
    <property type="match status" value="1"/>
</dbReference>
<dbReference type="CDD" id="cd00614">
    <property type="entry name" value="CGS_like"/>
    <property type="match status" value="1"/>
</dbReference>
<evidence type="ECO:0000256" key="1">
    <source>
        <dbReference type="ARBA" id="ARBA00001933"/>
    </source>
</evidence>
<dbReference type="PROSITE" id="PS00868">
    <property type="entry name" value="CYS_MET_METAB_PP"/>
    <property type="match status" value="1"/>
</dbReference>
<evidence type="ECO:0000313" key="5">
    <source>
        <dbReference type="EMBL" id="TXB62710.1"/>
    </source>
</evidence>
<keyword evidence="6" id="KW-1185">Reference proteome</keyword>
<comment type="cofactor">
    <cofactor evidence="1 4">
        <name>pyridoxal 5'-phosphate</name>
        <dbReference type="ChEBI" id="CHEBI:597326"/>
    </cofactor>
</comment>
<evidence type="ECO:0000313" key="6">
    <source>
        <dbReference type="Proteomes" id="UP000321580"/>
    </source>
</evidence>
<dbReference type="GO" id="GO:0016740">
    <property type="term" value="F:transferase activity"/>
    <property type="evidence" value="ECO:0007669"/>
    <property type="project" value="UniProtKB-KW"/>
</dbReference>
<organism evidence="5 6">
    <name type="scientific">Phaeodactylibacter luteus</name>
    <dbReference type="NCBI Taxonomy" id="1564516"/>
    <lineage>
        <taxon>Bacteria</taxon>
        <taxon>Pseudomonadati</taxon>
        <taxon>Bacteroidota</taxon>
        <taxon>Saprospiria</taxon>
        <taxon>Saprospirales</taxon>
        <taxon>Haliscomenobacteraceae</taxon>
        <taxon>Phaeodactylibacter</taxon>
    </lineage>
</organism>
<protein>
    <submittedName>
        <fullName evidence="5">PLP-dependent transferase</fullName>
    </submittedName>
</protein>